<protein>
    <recommendedName>
        <fullName evidence="4">Ricin B lectin domain-containing protein</fullName>
    </recommendedName>
</protein>
<evidence type="ECO:0008006" key="4">
    <source>
        <dbReference type="Google" id="ProtNLM"/>
    </source>
</evidence>
<sequence length="162" mass="18402">MVRLAIFAALAALVVLSTTTALTFDYDVRILNRKEGGWLNGHNSPQFTPIVVEEKSAGDLGIWNVANYGERDHIFINRGSRFAVVTPRTGGPLETSAALIPPAVVRLEDVDVSTYRIKDIDTGLYWTREHSKVFLHHLDTSDDNQIWEFRPQRFDDELAFWE</sequence>
<dbReference type="EMBL" id="JAAAJB010000604">
    <property type="protein sequence ID" value="KAG0253161.1"/>
    <property type="molecule type" value="Genomic_DNA"/>
</dbReference>
<keyword evidence="1" id="KW-0732">Signal</keyword>
<evidence type="ECO:0000256" key="1">
    <source>
        <dbReference type="SAM" id="SignalP"/>
    </source>
</evidence>
<dbReference type="Proteomes" id="UP000807716">
    <property type="component" value="Unassembled WGS sequence"/>
</dbReference>
<accession>A0A9P6TZF7</accession>
<proteinExistence type="predicted"/>
<evidence type="ECO:0000313" key="3">
    <source>
        <dbReference type="Proteomes" id="UP000807716"/>
    </source>
</evidence>
<feature type="signal peptide" evidence="1">
    <location>
        <begin position="1"/>
        <end position="21"/>
    </location>
</feature>
<evidence type="ECO:0000313" key="2">
    <source>
        <dbReference type="EMBL" id="KAG0253161.1"/>
    </source>
</evidence>
<organism evidence="2 3">
    <name type="scientific">Actinomortierella ambigua</name>
    <dbReference type="NCBI Taxonomy" id="1343610"/>
    <lineage>
        <taxon>Eukaryota</taxon>
        <taxon>Fungi</taxon>
        <taxon>Fungi incertae sedis</taxon>
        <taxon>Mucoromycota</taxon>
        <taxon>Mortierellomycotina</taxon>
        <taxon>Mortierellomycetes</taxon>
        <taxon>Mortierellales</taxon>
        <taxon>Mortierellaceae</taxon>
        <taxon>Actinomortierella</taxon>
    </lineage>
</organism>
<gene>
    <name evidence="2" type="ORF">DFQ27_007634</name>
</gene>
<feature type="chain" id="PRO_5040403678" description="Ricin B lectin domain-containing protein" evidence="1">
    <location>
        <begin position="22"/>
        <end position="162"/>
    </location>
</feature>
<keyword evidence="3" id="KW-1185">Reference proteome</keyword>
<name>A0A9P6TZF7_9FUNG</name>
<dbReference type="AlphaFoldDB" id="A0A9P6TZF7"/>
<reference evidence="2" key="1">
    <citation type="journal article" date="2020" name="Fungal Divers.">
        <title>Resolving the Mortierellaceae phylogeny through synthesis of multi-gene phylogenetics and phylogenomics.</title>
        <authorList>
            <person name="Vandepol N."/>
            <person name="Liber J."/>
            <person name="Desiro A."/>
            <person name="Na H."/>
            <person name="Kennedy M."/>
            <person name="Barry K."/>
            <person name="Grigoriev I.V."/>
            <person name="Miller A.N."/>
            <person name="O'Donnell K."/>
            <person name="Stajich J.E."/>
            <person name="Bonito G."/>
        </authorList>
    </citation>
    <scope>NUCLEOTIDE SEQUENCE</scope>
    <source>
        <strain evidence="2">BC1065</strain>
    </source>
</reference>
<comment type="caution">
    <text evidence="2">The sequence shown here is derived from an EMBL/GenBank/DDBJ whole genome shotgun (WGS) entry which is preliminary data.</text>
</comment>